<reference evidence="2 3" key="1">
    <citation type="submission" date="2022-01" db="EMBL/GenBank/DDBJ databases">
        <title>A chromosomal length assembly of Cordylochernes scorpioides.</title>
        <authorList>
            <person name="Zeh D."/>
            <person name="Zeh J."/>
        </authorList>
    </citation>
    <scope>NUCLEOTIDE SEQUENCE [LARGE SCALE GENOMIC DNA]</scope>
    <source>
        <strain evidence="2">IN4F17</strain>
        <tissue evidence="2">Whole Body</tissue>
    </source>
</reference>
<name>A0ABY6K502_9ARAC</name>
<proteinExistence type="predicted"/>
<protein>
    <submittedName>
        <fullName evidence="2">Uncharacterized protein</fullName>
    </submittedName>
</protein>
<feature type="compositionally biased region" description="Basic and acidic residues" evidence="1">
    <location>
        <begin position="74"/>
        <end position="99"/>
    </location>
</feature>
<sequence length="99" mass="11430">MHPAILKTLRLRGDNRFLRQPDLLVPSASYKRPSETSPILAVVYVRRVLMFFPHADNKKQRQGWMLTPRVIGDSPRDRGRGHDTNLDAYPRDMEGETVC</sequence>
<evidence type="ECO:0000313" key="2">
    <source>
        <dbReference type="EMBL" id="UYV63941.1"/>
    </source>
</evidence>
<gene>
    <name evidence="2" type="ORF">LAZ67_2006085</name>
</gene>
<feature type="region of interest" description="Disordered" evidence="1">
    <location>
        <begin position="66"/>
        <end position="99"/>
    </location>
</feature>
<accession>A0ABY6K502</accession>
<evidence type="ECO:0000313" key="3">
    <source>
        <dbReference type="Proteomes" id="UP001235939"/>
    </source>
</evidence>
<keyword evidence="3" id="KW-1185">Reference proteome</keyword>
<evidence type="ECO:0000256" key="1">
    <source>
        <dbReference type="SAM" id="MobiDB-lite"/>
    </source>
</evidence>
<dbReference type="Proteomes" id="UP001235939">
    <property type="component" value="Chromosome 02"/>
</dbReference>
<dbReference type="EMBL" id="CP092864">
    <property type="protein sequence ID" value="UYV63941.1"/>
    <property type="molecule type" value="Genomic_DNA"/>
</dbReference>
<organism evidence="2 3">
    <name type="scientific">Cordylochernes scorpioides</name>
    <dbReference type="NCBI Taxonomy" id="51811"/>
    <lineage>
        <taxon>Eukaryota</taxon>
        <taxon>Metazoa</taxon>
        <taxon>Ecdysozoa</taxon>
        <taxon>Arthropoda</taxon>
        <taxon>Chelicerata</taxon>
        <taxon>Arachnida</taxon>
        <taxon>Pseudoscorpiones</taxon>
        <taxon>Cheliferoidea</taxon>
        <taxon>Chernetidae</taxon>
        <taxon>Cordylochernes</taxon>
    </lineage>
</organism>